<dbReference type="Proteomes" id="UP001243364">
    <property type="component" value="Unassembled WGS sequence"/>
</dbReference>
<dbReference type="Gene3D" id="3.40.50.1820">
    <property type="entry name" value="alpha/beta hydrolase"/>
    <property type="match status" value="1"/>
</dbReference>
<dbReference type="EMBL" id="JAUSYA010000001">
    <property type="protein sequence ID" value="MDQ0688625.1"/>
    <property type="molecule type" value="Genomic_DNA"/>
</dbReference>
<dbReference type="PANTHER" id="PTHR48098">
    <property type="entry name" value="ENTEROCHELIN ESTERASE-RELATED"/>
    <property type="match status" value="1"/>
</dbReference>
<reference evidence="1 2" key="1">
    <citation type="submission" date="2023-07" db="EMBL/GenBank/DDBJ databases">
        <title>Comparative genomics of wheat-associated soil bacteria to identify genetic determinants of phenazine resistance.</title>
        <authorList>
            <person name="Mouncey N."/>
        </authorList>
    </citation>
    <scope>NUCLEOTIDE SEQUENCE [LARGE SCALE GENOMIC DNA]</scope>
    <source>
        <strain evidence="1 2">W4I19-2</strain>
    </source>
</reference>
<dbReference type="Pfam" id="PF00756">
    <property type="entry name" value="Esterase"/>
    <property type="match status" value="1"/>
</dbReference>
<dbReference type="InterPro" id="IPR029058">
    <property type="entry name" value="AB_hydrolase_fold"/>
</dbReference>
<name>A0ABU0QDA7_STRAH</name>
<gene>
    <name evidence="1" type="ORF">QFZ56_007588</name>
</gene>
<accession>A0ABU0QDA7</accession>
<dbReference type="SUPFAM" id="SSF53474">
    <property type="entry name" value="alpha/beta-Hydrolases"/>
    <property type="match status" value="1"/>
</dbReference>
<comment type="caution">
    <text evidence="1">The sequence shown here is derived from an EMBL/GenBank/DDBJ whole genome shotgun (WGS) entry which is preliminary data.</text>
</comment>
<evidence type="ECO:0000313" key="2">
    <source>
        <dbReference type="Proteomes" id="UP001243364"/>
    </source>
</evidence>
<dbReference type="InterPro" id="IPR000801">
    <property type="entry name" value="Esterase-like"/>
</dbReference>
<sequence length="303" mass="34017">MERLDENPLRPKVVIALGLLPVTMEMPYQPLPIDQSDVRYIHGPDSAPRPGVPAGETVGFEWSGSEVYPGTFRKFWVHVPAQYDPAVPASLMVFQDGWWYLDPAGEVRGAIVLDNLIHRGDIPVTIGVFVDPGVFPHGDNPKNRNNEYDAFDDRYVTFLITEIIPQVAERYTIAQSPERWGICGGSSGGNCAFTAAWLRPDKFRRVIGYLSSFAQMPDGNPYPDLISRVPRKPLRIFMQGGHRDLHWNEPRWNWLAENLRVAAALAEAGYDFRLVLGDGGHSANHGGVLLPDALRWLWRPHAE</sequence>
<dbReference type="PANTHER" id="PTHR48098:SF3">
    <property type="entry name" value="IRON(III) ENTEROBACTIN ESTERASE"/>
    <property type="match status" value="1"/>
</dbReference>
<proteinExistence type="predicted"/>
<keyword evidence="2" id="KW-1185">Reference proteome</keyword>
<organism evidence="1 2">
    <name type="scientific">Streptomyces achromogenes</name>
    <dbReference type="NCBI Taxonomy" id="67255"/>
    <lineage>
        <taxon>Bacteria</taxon>
        <taxon>Bacillati</taxon>
        <taxon>Actinomycetota</taxon>
        <taxon>Actinomycetes</taxon>
        <taxon>Kitasatosporales</taxon>
        <taxon>Streptomycetaceae</taxon>
        <taxon>Streptomyces</taxon>
    </lineage>
</organism>
<dbReference type="InterPro" id="IPR050583">
    <property type="entry name" value="Mycobacterial_A85_antigen"/>
</dbReference>
<evidence type="ECO:0000313" key="1">
    <source>
        <dbReference type="EMBL" id="MDQ0688625.1"/>
    </source>
</evidence>
<protein>
    <submittedName>
        <fullName evidence="1">Enterochelin esterase-like enzyme</fullName>
    </submittedName>
</protein>